<dbReference type="Pfam" id="PF08268">
    <property type="entry name" value="FBA_3"/>
    <property type="match status" value="1"/>
</dbReference>
<dbReference type="Pfam" id="PF00646">
    <property type="entry name" value="F-box"/>
    <property type="match status" value="1"/>
</dbReference>
<dbReference type="InterPro" id="IPR036047">
    <property type="entry name" value="F-box-like_dom_sf"/>
</dbReference>
<dbReference type="PANTHER" id="PTHR31672:SF13">
    <property type="entry name" value="F-BOX PROTEIN CPR30-LIKE"/>
    <property type="match status" value="1"/>
</dbReference>
<dbReference type="InterPro" id="IPR013187">
    <property type="entry name" value="F-box-assoc_dom_typ3"/>
</dbReference>
<dbReference type="PROSITE" id="PS50181">
    <property type="entry name" value="FBOX"/>
    <property type="match status" value="1"/>
</dbReference>
<proteinExistence type="predicted"/>
<dbReference type="AlphaFoldDB" id="A0A2P5DR81"/>
<dbReference type="OrthoDB" id="5319261at2759"/>
<comment type="caution">
    <text evidence="2">The sequence shown here is derived from an EMBL/GenBank/DDBJ whole genome shotgun (WGS) entry which is preliminary data.</text>
</comment>
<gene>
    <name evidence="2" type="ORF">PanWU01x14_040630</name>
</gene>
<sequence>MDRFSRDIIQLIFSKLPAKNLVKLRCVCKLWSQIIDDPYLAEMNREDNRFWEIGFHDIPEFNLDEYKLESSCNGILCFSRETRDHIWTAYLLNPCRKEILKLPSHDLKAQSYILNRKYELGFDRATSEYKVVCISLTIPRESGKRSAETEIFTLGSKSSSRSWRALSQDIPRLITRFESIFYTGDGHDHHVDERAIYAGGVLYWVNREKREELYYFGDNSEFNYFKEIYDELSWLKE</sequence>
<accession>A0A2P5DR81</accession>
<organism evidence="2 3">
    <name type="scientific">Parasponia andersonii</name>
    <name type="common">Sponia andersonii</name>
    <dbReference type="NCBI Taxonomy" id="3476"/>
    <lineage>
        <taxon>Eukaryota</taxon>
        <taxon>Viridiplantae</taxon>
        <taxon>Streptophyta</taxon>
        <taxon>Embryophyta</taxon>
        <taxon>Tracheophyta</taxon>
        <taxon>Spermatophyta</taxon>
        <taxon>Magnoliopsida</taxon>
        <taxon>eudicotyledons</taxon>
        <taxon>Gunneridae</taxon>
        <taxon>Pentapetalae</taxon>
        <taxon>rosids</taxon>
        <taxon>fabids</taxon>
        <taxon>Rosales</taxon>
        <taxon>Cannabaceae</taxon>
        <taxon>Parasponia</taxon>
    </lineage>
</organism>
<feature type="domain" description="F-box" evidence="1">
    <location>
        <begin position="1"/>
        <end position="53"/>
    </location>
</feature>
<dbReference type="InterPro" id="IPR001810">
    <property type="entry name" value="F-box_dom"/>
</dbReference>
<dbReference type="NCBIfam" id="TIGR01640">
    <property type="entry name" value="F_box_assoc_1"/>
    <property type="match status" value="1"/>
</dbReference>
<evidence type="ECO:0000313" key="3">
    <source>
        <dbReference type="Proteomes" id="UP000237105"/>
    </source>
</evidence>
<reference evidence="3" key="1">
    <citation type="submission" date="2016-06" db="EMBL/GenBank/DDBJ databases">
        <title>Parallel loss of symbiosis genes in relatives of nitrogen-fixing non-legume Parasponia.</title>
        <authorList>
            <person name="Van Velzen R."/>
            <person name="Holmer R."/>
            <person name="Bu F."/>
            <person name="Rutten L."/>
            <person name="Van Zeijl A."/>
            <person name="Liu W."/>
            <person name="Santuari L."/>
            <person name="Cao Q."/>
            <person name="Sharma T."/>
            <person name="Shen D."/>
            <person name="Roswanjaya Y."/>
            <person name="Wardhani T."/>
            <person name="Kalhor M.S."/>
            <person name="Jansen J."/>
            <person name="Van den Hoogen J."/>
            <person name="Gungor B."/>
            <person name="Hartog M."/>
            <person name="Hontelez J."/>
            <person name="Verver J."/>
            <person name="Yang W.-C."/>
            <person name="Schijlen E."/>
            <person name="Repin R."/>
            <person name="Schilthuizen M."/>
            <person name="Schranz E."/>
            <person name="Heidstra R."/>
            <person name="Miyata K."/>
            <person name="Fedorova E."/>
            <person name="Kohlen W."/>
            <person name="Bisseling T."/>
            <person name="Smit S."/>
            <person name="Geurts R."/>
        </authorList>
    </citation>
    <scope>NUCLEOTIDE SEQUENCE [LARGE SCALE GENOMIC DNA]</scope>
    <source>
        <strain evidence="3">cv. WU1-14</strain>
    </source>
</reference>
<dbReference type="SMART" id="SM00256">
    <property type="entry name" value="FBOX"/>
    <property type="match status" value="1"/>
</dbReference>
<dbReference type="EMBL" id="JXTB01000022">
    <property type="protein sequence ID" value="PON75803.1"/>
    <property type="molecule type" value="Genomic_DNA"/>
</dbReference>
<dbReference type="InterPro" id="IPR050796">
    <property type="entry name" value="SCF_F-box_component"/>
</dbReference>
<dbReference type="Proteomes" id="UP000237105">
    <property type="component" value="Unassembled WGS sequence"/>
</dbReference>
<name>A0A2P5DR81_PARAD</name>
<dbReference type="PANTHER" id="PTHR31672">
    <property type="entry name" value="BNACNNG10540D PROTEIN"/>
    <property type="match status" value="1"/>
</dbReference>
<dbReference type="Gene3D" id="1.20.1280.50">
    <property type="match status" value="1"/>
</dbReference>
<evidence type="ECO:0000313" key="2">
    <source>
        <dbReference type="EMBL" id="PON75803.1"/>
    </source>
</evidence>
<dbReference type="STRING" id="3476.A0A2P5DR81"/>
<dbReference type="InterPro" id="IPR017451">
    <property type="entry name" value="F-box-assoc_interact_dom"/>
</dbReference>
<dbReference type="SUPFAM" id="SSF81383">
    <property type="entry name" value="F-box domain"/>
    <property type="match status" value="1"/>
</dbReference>
<protein>
    <submittedName>
        <fullName evidence="2">F-box domain containing protein</fullName>
    </submittedName>
</protein>
<keyword evidence="3" id="KW-1185">Reference proteome</keyword>
<evidence type="ECO:0000259" key="1">
    <source>
        <dbReference type="PROSITE" id="PS50181"/>
    </source>
</evidence>